<feature type="region of interest" description="Disordered" evidence="16">
    <location>
        <begin position="258"/>
        <end position="278"/>
    </location>
</feature>
<evidence type="ECO:0000313" key="19">
    <source>
        <dbReference type="Proteomes" id="UP000294832"/>
    </source>
</evidence>
<dbReference type="PANTHER" id="PTHR14269:SF61">
    <property type="entry name" value="CDP-DIACYLGLYCEROL--SERINE O-PHOSPHATIDYLTRANSFERASE"/>
    <property type="match status" value="1"/>
</dbReference>
<comment type="caution">
    <text evidence="18">The sequence shown here is derived from an EMBL/GenBank/DDBJ whole genome shotgun (WGS) entry which is preliminary data.</text>
</comment>
<dbReference type="GO" id="GO:0012505">
    <property type="term" value="C:endomembrane system"/>
    <property type="evidence" value="ECO:0007669"/>
    <property type="project" value="UniProtKB-SubCell"/>
</dbReference>
<comment type="similarity">
    <text evidence="3 15">Belongs to the CDP-alcohol phosphatidyltransferase class-I family.</text>
</comment>
<feature type="transmembrane region" description="Helical" evidence="17">
    <location>
        <begin position="133"/>
        <end position="153"/>
    </location>
</feature>
<dbReference type="PROSITE" id="PS00379">
    <property type="entry name" value="CDP_ALCOHOL_P_TRANSF"/>
    <property type="match status" value="1"/>
</dbReference>
<dbReference type="EC" id="2.7.8.8" evidence="4"/>
<evidence type="ECO:0000256" key="1">
    <source>
        <dbReference type="ARBA" id="ARBA00000287"/>
    </source>
</evidence>
<dbReference type="PANTHER" id="PTHR14269">
    <property type="entry name" value="CDP-DIACYLGLYCEROL--GLYCEROL-3-PHOSPHATE 3-PHOSPHATIDYLTRANSFERASE-RELATED"/>
    <property type="match status" value="1"/>
</dbReference>
<dbReference type="RefSeq" id="WP_133039451.1">
    <property type="nucleotide sequence ID" value="NZ_SLWF01000018.1"/>
</dbReference>
<comment type="subcellular location">
    <subcellularLocation>
        <location evidence="2">Endomembrane system</location>
        <topology evidence="2">Multi-pass membrane protein</topology>
    </subcellularLocation>
</comment>
<dbReference type="AlphaFoldDB" id="A0A4R2F716"/>
<feature type="transmembrane region" description="Helical" evidence="17">
    <location>
        <begin position="196"/>
        <end position="226"/>
    </location>
</feature>
<comment type="catalytic activity">
    <reaction evidence="1">
        <text>a CDP-1,2-diacyl-sn-glycerol + L-serine = a 1,2-diacyl-sn-glycero-3-phospho-L-serine + CMP + H(+)</text>
        <dbReference type="Rhea" id="RHEA:16913"/>
        <dbReference type="ChEBI" id="CHEBI:15378"/>
        <dbReference type="ChEBI" id="CHEBI:33384"/>
        <dbReference type="ChEBI" id="CHEBI:57262"/>
        <dbReference type="ChEBI" id="CHEBI:58332"/>
        <dbReference type="ChEBI" id="CHEBI:60377"/>
        <dbReference type="EC" id="2.7.8.8"/>
    </reaction>
</comment>
<dbReference type="Gene3D" id="1.20.120.1760">
    <property type="match status" value="1"/>
</dbReference>
<dbReference type="InterPro" id="IPR050324">
    <property type="entry name" value="CDP-alcohol_PTase-I"/>
</dbReference>
<dbReference type="EMBL" id="SLWF01000018">
    <property type="protein sequence ID" value="TCN82619.1"/>
    <property type="molecule type" value="Genomic_DNA"/>
</dbReference>
<evidence type="ECO:0000256" key="3">
    <source>
        <dbReference type="ARBA" id="ARBA00010441"/>
    </source>
</evidence>
<accession>A0A4R2F716</accession>
<dbReference type="InterPro" id="IPR048254">
    <property type="entry name" value="CDP_ALCOHOL_P_TRANSF_CS"/>
</dbReference>
<evidence type="ECO:0000256" key="5">
    <source>
        <dbReference type="ARBA" id="ARBA00017171"/>
    </source>
</evidence>
<evidence type="ECO:0000256" key="12">
    <source>
        <dbReference type="ARBA" id="ARBA00023209"/>
    </source>
</evidence>
<evidence type="ECO:0000256" key="17">
    <source>
        <dbReference type="SAM" id="Phobius"/>
    </source>
</evidence>
<dbReference type="GO" id="GO:0016020">
    <property type="term" value="C:membrane"/>
    <property type="evidence" value="ECO:0007669"/>
    <property type="project" value="InterPro"/>
</dbReference>
<organism evidence="18 19">
    <name type="scientific">Shewanella fodinae</name>
    <dbReference type="NCBI Taxonomy" id="552357"/>
    <lineage>
        <taxon>Bacteria</taxon>
        <taxon>Pseudomonadati</taxon>
        <taxon>Pseudomonadota</taxon>
        <taxon>Gammaproteobacteria</taxon>
        <taxon>Alteromonadales</taxon>
        <taxon>Shewanellaceae</taxon>
        <taxon>Shewanella</taxon>
    </lineage>
</organism>
<dbReference type="Pfam" id="PF01066">
    <property type="entry name" value="CDP-OH_P_transf"/>
    <property type="match status" value="1"/>
</dbReference>
<sequence length="278" mass="29939">MQNITKPTVKSKGIYLLPNLLTTAGLFAGFYAVIASMNGRFEASAIAVFVAMIFDGLDGRLARLTNTQSSFGAEYDSMADMVSFGMAPALIAYNWGLADIGKIGWLAAFIYCAGAALRLARFNTQVGVADKRFFQGLASPAAAAIIAGSVWLGQDYGIDGSSVSWLFALITAGAGLLMVSNFRYHSFKQVDWSGKVNFLVMLLVVAVFVVVSVDPALILCCLFYIYACSGPVMTMRNIKQLKVSDVVGDKEEELFQNDVADTEHPNNSSVAADDTRKK</sequence>
<keyword evidence="8 17" id="KW-0812">Transmembrane</keyword>
<feature type="transmembrane region" description="Helical" evidence="17">
    <location>
        <begin position="103"/>
        <end position="121"/>
    </location>
</feature>
<dbReference type="OrthoDB" id="9777147at2"/>
<evidence type="ECO:0000313" key="18">
    <source>
        <dbReference type="EMBL" id="TCN82619.1"/>
    </source>
</evidence>
<proteinExistence type="inferred from homology"/>
<keyword evidence="11 17" id="KW-0472">Membrane</keyword>
<dbReference type="InterPro" id="IPR000462">
    <property type="entry name" value="CDP-OH_P_trans"/>
</dbReference>
<evidence type="ECO:0000256" key="8">
    <source>
        <dbReference type="ARBA" id="ARBA00022692"/>
    </source>
</evidence>
<keyword evidence="7 15" id="KW-0808">Transferase</keyword>
<keyword evidence="19" id="KW-1185">Reference proteome</keyword>
<evidence type="ECO:0000256" key="15">
    <source>
        <dbReference type="RuleBase" id="RU003750"/>
    </source>
</evidence>
<dbReference type="InterPro" id="IPR004533">
    <property type="entry name" value="CDP-diaglyc--ser_O-PTrfase"/>
</dbReference>
<name>A0A4R2F716_9GAMM</name>
<feature type="transmembrane region" description="Helical" evidence="17">
    <location>
        <begin position="165"/>
        <end position="184"/>
    </location>
</feature>
<dbReference type="GO" id="GO:0008654">
    <property type="term" value="P:phospholipid biosynthetic process"/>
    <property type="evidence" value="ECO:0007669"/>
    <property type="project" value="UniProtKB-KW"/>
</dbReference>
<keyword evidence="13" id="KW-1208">Phospholipid metabolism</keyword>
<evidence type="ECO:0000256" key="16">
    <source>
        <dbReference type="SAM" id="MobiDB-lite"/>
    </source>
</evidence>
<reference evidence="18 19" key="1">
    <citation type="submission" date="2019-03" db="EMBL/GenBank/DDBJ databases">
        <title>Freshwater and sediment microbial communities from various areas in North America, analyzing microbe dynamics in response to fracking.</title>
        <authorList>
            <person name="Lamendella R."/>
        </authorList>
    </citation>
    <scope>NUCLEOTIDE SEQUENCE [LARGE SCALE GENOMIC DNA]</scope>
    <source>
        <strain evidence="18 19">74A</strain>
    </source>
</reference>
<evidence type="ECO:0000256" key="9">
    <source>
        <dbReference type="ARBA" id="ARBA00022989"/>
    </source>
</evidence>
<evidence type="ECO:0000256" key="2">
    <source>
        <dbReference type="ARBA" id="ARBA00004127"/>
    </source>
</evidence>
<feature type="transmembrane region" description="Helical" evidence="17">
    <location>
        <begin position="12"/>
        <end position="34"/>
    </location>
</feature>
<evidence type="ECO:0000256" key="7">
    <source>
        <dbReference type="ARBA" id="ARBA00022679"/>
    </source>
</evidence>
<evidence type="ECO:0000256" key="6">
    <source>
        <dbReference type="ARBA" id="ARBA00022516"/>
    </source>
</evidence>
<dbReference type="InterPro" id="IPR043130">
    <property type="entry name" value="CDP-OH_PTrfase_TM_dom"/>
</dbReference>
<evidence type="ECO:0000256" key="10">
    <source>
        <dbReference type="ARBA" id="ARBA00023098"/>
    </source>
</evidence>
<evidence type="ECO:0000256" key="4">
    <source>
        <dbReference type="ARBA" id="ARBA00013174"/>
    </source>
</evidence>
<evidence type="ECO:0000256" key="13">
    <source>
        <dbReference type="ARBA" id="ARBA00023264"/>
    </source>
</evidence>
<keyword evidence="9 17" id="KW-1133">Transmembrane helix</keyword>
<keyword evidence="6" id="KW-0444">Lipid biosynthesis</keyword>
<evidence type="ECO:0000256" key="14">
    <source>
        <dbReference type="ARBA" id="ARBA00032361"/>
    </source>
</evidence>
<gene>
    <name evidence="18" type="ORF">EDC91_11891</name>
</gene>
<keyword evidence="10" id="KW-0443">Lipid metabolism</keyword>
<dbReference type="NCBIfam" id="TIGR00473">
    <property type="entry name" value="pssA"/>
    <property type="match status" value="1"/>
</dbReference>
<keyword evidence="12" id="KW-0594">Phospholipid biosynthesis</keyword>
<protein>
    <recommendedName>
        <fullName evidence="5">CDP-diacylglycerol--serine O-phosphatidyltransferase</fullName>
        <ecNumber evidence="4">2.7.8.8</ecNumber>
    </recommendedName>
    <alternativeName>
        <fullName evidence="14">Phosphatidylserine synthase</fullName>
    </alternativeName>
</protein>
<dbReference type="GO" id="GO:0003882">
    <property type="term" value="F:CDP-diacylglycerol-serine O-phosphatidyltransferase activity"/>
    <property type="evidence" value="ECO:0007669"/>
    <property type="project" value="UniProtKB-EC"/>
</dbReference>
<dbReference type="Proteomes" id="UP000294832">
    <property type="component" value="Unassembled WGS sequence"/>
</dbReference>
<evidence type="ECO:0000256" key="11">
    <source>
        <dbReference type="ARBA" id="ARBA00023136"/>
    </source>
</evidence>